<evidence type="ECO:0000313" key="1">
    <source>
        <dbReference type="EMBL" id="MCJ8730046.1"/>
    </source>
</evidence>
<dbReference type="Proteomes" id="UP000830395">
    <property type="component" value="Chromosome 2"/>
</dbReference>
<sequence length="78" mass="8964">MKVVIKKCQIDPEPKRGKKSNGNVSCLLYGLYFSAQWIRCEAEDAFMKTPLTLVTVHKHLKENNQNRDKGRDRSIICA</sequence>
<name>A0ACC5Y4K4_9TELE</name>
<evidence type="ECO:0000313" key="2">
    <source>
        <dbReference type="Proteomes" id="UP000830395"/>
    </source>
</evidence>
<proteinExistence type="predicted"/>
<reference evidence="1" key="1">
    <citation type="submission" date="2020-02" db="EMBL/GenBank/DDBJ databases">
        <title>Genome sequencing of the panga catfish, Pangasius djambal.</title>
        <authorList>
            <person name="Wen M."/>
            <person name="Zahm M."/>
            <person name="Roques C."/>
            <person name="Cabau C."/>
            <person name="Klopp C."/>
            <person name="Donnadieu C."/>
            <person name="Jouanno E."/>
            <person name="Avarre J.-C."/>
            <person name="Campet M."/>
            <person name="Ha T."/>
            <person name="Dugue R."/>
            <person name="Lampietro C."/>
            <person name="Louis A."/>
            <person name="Herpin A."/>
            <person name="Echchiki A."/>
            <person name="Berthelot C."/>
            <person name="Parey E."/>
            <person name="Roest-Crollius H."/>
            <person name="Braasch I."/>
            <person name="Postlethwait J.H."/>
            <person name="Bobe J."/>
            <person name="Montfort J."/>
            <person name="Bouchez O."/>
            <person name="Begum T."/>
            <person name="Schartl M."/>
            <person name="Gustiano R."/>
            <person name="Guiguen Y."/>
        </authorList>
    </citation>
    <scope>NUCLEOTIDE SEQUENCE</scope>
    <source>
        <strain evidence="1">Pdj_M5554</strain>
    </source>
</reference>
<organism evidence="1 2">
    <name type="scientific">Pangasius djambal</name>
    <dbReference type="NCBI Taxonomy" id="1691987"/>
    <lineage>
        <taxon>Eukaryota</taxon>
        <taxon>Metazoa</taxon>
        <taxon>Chordata</taxon>
        <taxon>Craniata</taxon>
        <taxon>Vertebrata</taxon>
        <taxon>Euteleostomi</taxon>
        <taxon>Actinopterygii</taxon>
        <taxon>Neopterygii</taxon>
        <taxon>Teleostei</taxon>
        <taxon>Ostariophysi</taxon>
        <taxon>Siluriformes</taxon>
        <taxon>Pangasiidae</taxon>
        <taxon>Pangasius</taxon>
    </lineage>
</organism>
<dbReference type="EMBL" id="CM040976">
    <property type="protein sequence ID" value="MCJ8730046.1"/>
    <property type="molecule type" value="Genomic_DNA"/>
</dbReference>
<accession>A0ACC5Y4K4</accession>
<protein>
    <submittedName>
        <fullName evidence="1">Uncharacterized protein</fullName>
    </submittedName>
</protein>
<gene>
    <name evidence="1" type="ORF">PDJAM_G00112900</name>
</gene>
<comment type="caution">
    <text evidence="1">The sequence shown here is derived from an EMBL/GenBank/DDBJ whole genome shotgun (WGS) entry which is preliminary data.</text>
</comment>
<keyword evidence="2" id="KW-1185">Reference proteome</keyword>